<accession>A0A6A4H9F1</accession>
<evidence type="ECO:0000313" key="3">
    <source>
        <dbReference type="Proteomes" id="UP000799118"/>
    </source>
</evidence>
<organism evidence="2 3">
    <name type="scientific">Gymnopus androsaceus JB14</name>
    <dbReference type="NCBI Taxonomy" id="1447944"/>
    <lineage>
        <taxon>Eukaryota</taxon>
        <taxon>Fungi</taxon>
        <taxon>Dikarya</taxon>
        <taxon>Basidiomycota</taxon>
        <taxon>Agaricomycotina</taxon>
        <taxon>Agaricomycetes</taxon>
        <taxon>Agaricomycetidae</taxon>
        <taxon>Agaricales</taxon>
        <taxon>Marasmiineae</taxon>
        <taxon>Omphalotaceae</taxon>
        <taxon>Gymnopus</taxon>
    </lineage>
</organism>
<dbReference type="OrthoDB" id="3068300at2759"/>
<reference evidence="2" key="1">
    <citation type="journal article" date="2019" name="Environ. Microbiol.">
        <title>Fungal ecological strategies reflected in gene transcription - a case study of two litter decomposers.</title>
        <authorList>
            <person name="Barbi F."/>
            <person name="Kohler A."/>
            <person name="Barry K."/>
            <person name="Baskaran P."/>
            <person name="Daum C."/>
            <person name="Fauchery L."/>
            <person name="Ihrmark K."/>
            <person name="Kuo A."/>
            <person name="LaButti K."/>
            <person name="Lipzen A."/>
            <person name="Morin E."/>
            <person name="Grigoriev I.V."/>
            <person name="Henrissat B."/>
            <person name="Lindahl B."/>
            <person name="Martin F."/>
        </authorList>
    </citation>
    <scope>NUCLEOTIDE SEQUENCE</scope>
    <source>
        <strain evidence="2">JB14</strain>
    </source>
</reference>
<gene>
    <name evidence="2" type="ORF">BT96DRAFT_998963</name>
</gene>
<dbReference type="EMBL" id="ML769560">
    <property type="protein sequence ID" value="KAE9393964.1"/>
    <property type="molecule type" value="Genomic_DNA"/>
</dbReference>
<dbReference type="Proteomes" id="UP000799118">
    <property type="component" value="Unassembled WGS sequence"/>
</dbReference>
<keyword evidence="3" id="KW-1185">Reference proteome</keyword>
<protein>
    <submittedName>
        <fullName evidence="2">Uncharacterized protein</fullName>
    </submittedName>
</protein>
<evidence type="ECO:0000313" key="2">
    <source>
        <dbReference type="EMBL" id="KAE9393964.1"/>
    </source>
</evidence>
<evidence type="ECO:0000256" key="1">
    <source>
        <dbReference type="SAM" id="MobiDB-lite"/>
    </source>
</evidence>
<name>A0A6A4H9F1_9AGAR</name>
<sequence length="266" mass="30189">MAANPLLHASPASSTPKHRKAQNPHPNVGSVKANHELKQSKLATLKPEDKAGWKSFLCQSFLKLTGQTHVSHFEKYNPVTTEIAKQANQCFEGSLSTEGIHTIIWGYILQARDSWLKRKPCMHEEERDRFETVAEAAMRAQIDQVKRYNSVRKANYKREHGVKKLILHSSRPKDQKRWRRIEAVLGEHGQSLDDTDVEVEGSALVTTEPYGHWCFLSCILTDLDNNINELQSKIAAQHGKKHLAHPTQIRRQTGQKTQPKAIICLP</sequence>
<feature type="region of interest" description="Disordered" evidence="1">
    <location>
        <begin position="1"/>
        <end position="34"/>
    </location>
</feature>
<dbReference type="AlphaFoldDB" id="A0A6A4H9F1"/>
<proteinExistence type="predicted"/>